<feature type="domain" description="Thioredoxin" evidence="3">
    <location>
        <begin position="5"/>
        <end position="133"/>
    </location>
</feature>
<dbReference type="FunFam" id="3.40.30.10:FF:000245">
    <property type="entry name" value="Thioredoxin"/>
    <property type="match status" value="1"/>
</dbReference>
<organism evidence="4 5">
    <name type="scientific">Spizellomyces punctatus (strain DAOM BR117)</name>
    <dbReference type="NCBI Taxonomy" id="645134"/>
    <lineage>
        <taxon>Eukaryota</taxon>
        <taxon>Fungi</taxon>
        <taxon>Fungi incertae sedis</taxon>
        <taxon>Chytridiomycota</taxon>
        <taxon>Chytridiomycota incertae sedis</taxon>
        <taxon>Chytridiomycetes</taxon>
        <taxon>Spizellomycetales</taxon>
        <taxon>Spizellomycetaceae</taxon>
        <taxon>Spizellomyces</taxon>
    </lineage>
</organism>
<dbReference type="NCBIfam" id="TIGR01068">
    <property type="entry name" value="thioredoxin"/>
    <property type="match status" value="1"/>
</dbReference>
<evidence type="ECO:0000313" key="4">
    <source>
        <dbReference type="EMBL" id="KNC98863.1"/>
    </source>
</evidence>
<feature type="compositionally biased region" description="Polar residues" evidence="2">
    <location>
        <begin position="12"/>
        <end position="22"/>
    </location>
</feature>
<protein>
    <submittedName>
        <fullName evidence="4">Thioredoxin</fullName>
    </submittedName>
</protein>
<dbReference type="InterPro" id="IPR013766">
    <property type="entry name" value="Thioredoxin_domain"/>
</dbReference>
<reference evidence="4 5" key="1">
    <citation type="submission" date="2009-08" db="EMBL/GenBank/DDBJ databases">
        <title>The Genome Sequence of Spizellomyces punctatus strain DAOM BR117.</title>
        <authorList>
            <consortium name="The Broad Institute Genome Sequencing Platform"/>
            <person name="Russ C."/>
            <person name="Cuomo C."/>
            <person name="Shea T."/>
            <person name="Young S.K."/>
            <person name="Zeng Q."/>
            <person name="Koehrsen M."/>
            <person name="Haas B."/>
            <person name="Borodovsky M."/>
            <person name="Guigo R."/>
            <person name="Alvarado L."/>
            <person name="Berlin A."/>
            <person name="Bochicchio J."/>
            <person name="Borenstein D."/>
            <person name="Chapman S."/>
            <person name="Chen Z."/>
            <person name="Engels R."/>
            <person name="Freedman E."/>
            <person name="Gellesch M."/>
            <person name="Goldberg J."/>
            <person name="Griggs A."/>
            <person name="Gujja S."/>
            <person name="Heiman D."/>
            <person name="Hepburn T."/>
            <person name="Howarth C."/>
            <person name="Jen D."/>
            <person name="Larson L."/>
            <person name="Lewis B."/>
            <person name="Mehta T."/>
            <person name="Park D."/>
            <person name="Pearson M."/>
            <person name="Roberts A."/>
            <person name="Saif S."/>
            <person name="Shenoy N."/>
            <person name="Sisk P."/>
            <person name="Stolte C."/>
            <person name="Sykes S."/>
            <person name="Thomson T."/>
            <person name="Walk T."/>
            <person name="White J."/>
            <person name="Yandava C."/>
            <person name="Burger G."/>
            <person name="Gray M.W."/>
            <person name="Holland P.W.H."/>
            <person name="King N."/>
            <person name="Lang F.B.F."/>
            <person name="Roger A.J."/>
            <person name="Ruiz-Trillo I."/>
            <person name="Lander E."/>
            <person name="Nusbaum C."/>
        </authorList>
    </citation>
    <scope>NUCLEOTIDE SEQUENCE [LARGE SCALE GENOMIC DNA]</scope>
    <source>
        <strain evidence="4 5">DAOM BR117</strain>
    </source>
</reference>
<dbReference type="AlphaFoldDB" id="A0A0L0HDM2"/>
<dbReference type="OMA" id="KQLWRQS"/>
<dbReference type="GeneID" id="27689183"/>
<keyword evidence="1" id="KW-1015">Disulfide bond</keyword>
<dbReference type="FunCoup" id="A0A0L0HDM2">
    <property type="interactions" value="219"/>
</dbReference>
<feature type="region of interest" description="Disordered" evidence="2">
    <location>
        <begin position="1"/>
        <end position="22"/>
    </location>
</feature>
<dbReference type="PANTHER" id="PTHR46115">
    <property type="entry name" value="THIOREDOXIN-LIKE PROTEIN 1"/>
    <property type="match status" value="1"/>
</dbReference>
<dbReference type="Gene3D" id="3.40.30.10">
    <property type="entry name" value="Glutaredoxin"/>
    <property type="match status" value="1"/>
</dbReference>
<dbReference type="GO" id="GO:0015035">
    <property type="term" value="F:protein-disulfide reductase activity"/>
    <property type="evidence" value="ECO:0007669"/>
    <property type="project" value="InterPro"/>
</dbReference>
<dbReference type="VEuPathDB" id="FungiDB:SPPG_05832"/>
<dbReference type="STRING" id="645134.A0A0L0HDM2"/>
<sequence>MGAFWGRINSRPPCSQPTSSSRIHNPNTYIMVKVVTTADEFNQIIKDNEIVIDFHATWCGPCKMIAPKFEEFSKKYSKAVFIKIDVDEVPEVAEKAGVSAMPTFHIYKNGQKEAEIVGANPAKLEGEISKYAHAQ</sequence>
<dbReference type="Proteomes" id="UP000053201">
    <property type="component" value="Unassembled WGS sequence"/>
</dbReference>
<dbReference type="InterPro" id="IPR017937">
    <property type="entry name" value="Thioredoxin_CS"/>
</dbReference>
<dbReference type="InterPro" id="IPR005746">
    <property type="entry name" value="Thioredoxin"/>
</dbReference>
<dbReference type="PROSITE" id="PS00194">
    <property type="entry name" value="THIOREDOXIN_1"/>
    <property type="match status" value="1"/>
</dbReference>
<accession>A0A0L0HDM2</accession>
<dbReference type="EMBL" id="KQ257459">
    <property type="protein sequence ID" value="KNC98863.1"/>
    <property type="molecule type" value="Genomic_DNA"/>
</dbReference>
<dbReference type="eggNOG" id="KOG0907">
    <property type="taxonomic scope" value="Eukaryota"/>
</dbReference>
<name>A0A0L0HDM2_SPIPD</name>
<dbReference type="OrthoDB" id="10263751at2759"/>
<dbReference type="RefSeq" id="XP_016606903.1">
    <property type="nucleotide sequence ID" value="XM_016754044.1"/>
</dbReference>
<evidence type="ECO:0000259" key="3">
    <source>
        <dbReference type="PROSITE" id="PS51352"/>
    </source>
</evidence>
<dbReference type="InParanoid" id="A0A0L0HDM2"/>
<evidence type="ECO:0000256" key="2">
    <source>
        <dbReference type="SAM" id="MobiDB-lite"/>
    </source>
</evidence>
<evidence type="ECO:0000313" key="5">
    <source>
        <dbReference type="Proteomes" id="UP000053201"/>
    </source>
</evidence>
<dbReference type="CDD" id="cd02947">
    <property type="entry name" value="TRX_family"/>
    <property type="match status" value="1"/>
</dbReference>
<gene>
    <name evidence="4" type="ORF">SPPG_05832</name>
</gene>
<proteinExistence type="predicted"/>
<keyword evidence="5" id="KW-1185">Reference proteome</keyword>
<dbReference type="PRINTS" id="PR00421">
    <property type="entry name" value="THIOREDOXIN"/>
</dbReference>
<dbReference type="PROSITE" id="PS51352">
    <property type="entry name" value="THIOREDOXIN_2"/>
    <property type="match status" value="1"/>
</dbReference>
<dbReference type="Pfam" id="PF00085">
    <property type="entry name" value="Thioredoxin"/>
    <property type="match status" value="1"/>
</dbReference>
<dbReference type="SUPFAM" id="SSF52833">
    <property type="entry name" value="Thioredoxin-like"/>
    <property type="match status" value="1"/>
</dbReference>
<dbReference type="InterPro" id="IPR036249">
    <property type="entry name" value="Thioredoxin-like_sf"/>
</dbReference>
<evidence type="ECO:0000256" key="1">
    <source>
        <dbReference type="ARBA" id="ARBA00023157"/>
    </source>
</evidence>